<name>A0AC60QYQ6_IXOPE</name>
<reference evidence="1 2" key="1">
    <citation type="journal article" date="2020" name="Cell">
        <title>Large-Scale Comparative Analyses of Tick Genomes Elucidate Their Genetic Diversity and Vector Capacities.</title>
        <authorList>
            <consortium name="Tick Genome and Microbiome Consortium (TIGMIC)"/>
            <person name="Jia N."/>
            <person name="Wang J."/>
            <person name="Shi W."/>
            <person name="Du L."/>
            <person name="Sun Y."/>
            <person name="Zhan W."/>
            <person name="Jiang J.F."/>
            <person name="Wang Q."/>
            <person name="Zhang B."/>
            <person name="Ji P."/>
            <person name="Bell-Sakyi L."/>
            <person name="Cui X.M."/>
            <person name="Yuan T.T."/>
            <person name="Jiang B.G."/>
            <person name="Yang W.F."/>
            <person name="Lam T.T."/>
            <person name="Chang Q.C."/>
            <person name="Ding S.J."/>
            <person name="Wang X.J."/>
            <person name="Zhu J.G."/>
            <person name="Ruan X.D."/>
            <person name="Zhao L."/>
            <person name="Wei J.T."/>
            <person name="Ye R.Z."/>
            <person name="Que T.C."/>
            <person name="Du C.H."/>
            <person name="Zhou Y.H."/>
            <person name="Cheng J.X."/>
            <person name="Dai P.F."/>
            <person name="Guo W.B."/>
            <person name="Han X.H."/>
            <person name="Huang E.J."/>
            <person name="Li L.F."/>
            <person name="Wei W."/>
            <person name="Gao Y.C."/>
            <person name="Liu J.Z."/>
            <person name="Shao H.Z."/>
            <person name="Wang X."/>
            <person name="Wang C.C."/>
            <person name="Yang T.C."/>
            <person name="Huo Q.B."/>
            <person name="Li W."/>
            <person name="Chen H.Y."/>
            <person name="Chen S.E."/>
            <person name="Zhou L.G."/>
            <person name="Ni X.B."/>
            <person name="Tian J.H."/>
            <person name="Sheng Y."/>
            <person name="Liu T."/>
            <person name="Pan Y.S."/>
            <person name="Xia L.Y."/>
            <person name="Li J."/>
            <person name="Zhao F."/>
            <person name="Cao W.C."/>
        </authorList>
    </citation>
    <scope>NUCLEOTIDE SEQUENCE [LARGE SCALE GENOMIC DNA]</scope>
    <source>
        <strain evidence="1">Iper-2018</strain>
    </source>
</reference>
<dbReference type="EMBL" id="JABSTQ010002385">
    <property type="protein sequence ID" value="KAG0444171.1"/>
    <property type="molecule type" value="Genomic_DNA"/>
</dbReference>
<evidence type="ECO:0000313" key="1">
    <source>
        <dbReference type="EMBL" id="KAG0444171.1"/>
    </source>
</evidence>
<protein>
    <submittedName>
        <fullName evidence="1">Uncharacterized protein</fullName>
    </submittedName>
</protein>
<dbReference type="Proteomes" id="UP000805193">
    <property type="component" value="Unassembled WGS sequence"/>
</dbReference>
<accession>A0AC60QYQ6</accession>
<organism evidence="1 2">
    <name type="scientific">Ixodes persulcatus</name>
    <name type="common">Taiga tick</name>
    <dbReference type="NCBI Taxonomy" id="34615"/>
    <lineage>
        <taxon>Eukaryota</taxon>
        <taxon>Metazoa</taxon>
        <taxon>Ecdysozoa</taxon>
        <taxon>Arthropoda</taxon>
        <taxon>Chelicerata</taxon>
        <taxon>Arachnida</taxon>
        <taxon>Acari</taxon>
        <taxon>Parasitiformes</taxon>
        <taxon>Ixodida</taxon>
        <taxon>Ixodoidea</taxon>
        <taxon>Ixodidae</taxon>
        <taxon>Ixodinae</taxon>
        <taxon>Ixodes</taxon>
    </lineage>
</organism>
<gene>
    <name evidence="1" type="ORF">HPB47_014080</name>
</gene>
<comment type="caution">
    <text evidence="1">The sequence shown here is derived from an EMBL/GenBank/DDBJ whole genome shotgun (WGS) entry which is preliminary data.</text>
</comment>
<evidence type="ECO:0000313" key="2">
    <source>
        <dbReference type="Proteomes" id="UP000805193"/>
    </source>
</evidence>
<keyword evidence="2" id="KW-1185">Reference proteome</keyword>
<sequence length="72" mass="7910">MGSLVRSLADKVLPQDRDRCIADGVDVLCQTAGLRAKIPKLTSIVDHFRINNLKLLTSDKEGGFVGLPQELY</sequence>
<proteinExistence type="predicted"/>